<keyword evidence="5" id="KW-0732">Signal</keyword>
<evidence type="ECO:0000256" key="9">
    <source>
        <dbReference type="ARBA" id="ARBA00023170"/>
    </source>
</evidence>
<dbReference type="InterPro" id="IPR010596">
    <property type="entry name" value="Methuselah_N_dom"/>
</dbReference>
<dbReference type="GO" id="GO:0005886">
    <property type="term" value="C:plasma membrane"/>
    <property type="evidence" value="ECO:0007669"/>
    <property type="project" value="TreeGrafter"/>
</dbReference>
<evidence type="ECO:0000256" key="7">
    <source>
        <dbReference type="ARBA" id="ARBA00023040"/>
    </source>
</evidence>
<evidence type="ECO:0000256" key="2">
    <source>
        <dbReference type="ARBA" id="ARBA00008077"/>
    </source>
</evidence>
<dbReference type="InterPro" id="IPR000832">
    <property type="entry name" value="GPCR_2_secretin-like"/>
</dbReference>
<keyword evidence="16" id="KW-1185">Reference proteome</keyword>
<feature type="transmembrane region" description="Helical" evidence="12">
    <location>
        <begin position="443"/>
        <end position="461"/>
    </location>
</feature>
<feature type="transmembrane region" description="Helical" evidence="12">
    <location>
        <begin position="398"/>
        <end position="423"/>
    </location>
</feature>
<dbReference type="SMART" id="SM01330">
    <property type="entry name" value="Frizzled"/>
    <property type="match status" value="1"/>
</dbReference>
<evidence type="ECO:0000259" key="14">
    <source>
        <dbReference type="PROSITE" id="PS50878"/>
    </source>
</evidence>
<keyword evidence="9" id="KW-0675">Receptor</keyword>
<dbReference type="InterPro" id="IPR036272">
    <property type="entry name" value="Methuselah_N_sf"/>
</dbReference>
<dbReference type="GO" id="GO:0008528">
    <property type="term" value="F:G protein-coupled peptide receptor activity"/>
    <property type="evidence" value="ECO:0007669"/>
    <property type="project" value="TreeGrafter"/>
</dbReference>
<dbReference type="SUPFAM" id="SSF81321">
    <property type="entry name" value="Family A G protein-coupled receptor-like"/>
    <property type="match status" value="1"/>
</dbReference>
<dbReference type="Pfam" id="PF00002">
    <property type="entry name" value="7tm_2"/>
    <property type="match status" value="1"/>
</dbReference>
<dbReference type="InterPro" id="IPR000539">
    <property type="entry name" value="Frizzled/Smoothened_7TM"/>
</dbReference>
<name>A0A8S4RI32_9NEOP</name>
<dbReference type="InterPro" id="IPR051384">
    <property type="entry name" value="Mth_GPCR"/>
</dbReference>
<evidence type="ECO:0000313" key="16">
    <source>
        <dbReference type="Proteomes" id="UP000838756"/>
    </source>
</evidence>
<evidence type="ECO:0000313" key="15">
    <source>
        <dbReference type="EMBL" id="CAH2237403.1"/>
    </source>
</evidence>
<dbReference type="GO" id="GO:0071897">
    <property type="term" value="P:DNA biosynthetic process"/>
    <property type="evidence" value="ECO:0007669"/>
    <property type="project" value="UniProtKB-ARBA"/>
</dbReference>
<keyword evidence="8 12" id="KW-0472">Membrane</keyword>
<evidence type="ECO:0000256" key="11">
    <source>
        <dbReference type="SAM" id="MobiDB-lite"/>
    </source>
</evidence>
<dbReference type="CDD" id="cd15039">
    <property type="entry name" value="7tmB3_Methuselah-like"/>
    <property type="match status" value="1"/>
</dbReference>
<evidence type="ECO:0000256" key="12">
    <source>
        <dbReference type="SAM" id="Phobius"/>
    </source>
</evidence>
<evidence type="ECO:0000256" key="4">
    <source>
        <dbReference type="ARBA" id="ARBA00022692"/>
    </source>
</evidence>
<proteinExistence type="inferred from homology"/>
<dbReference type="PANTHER" id="PTHR47154">
    <property type="entry name" value="G-PROTEIN COUPLED RECEPTOR MTH-RELATED"/>
    <property type="match status" value="1"/>
</dbReference>
<dbReference type="PANTHER" id="PTHR47154:SF2">
    <property type="entry name" value="G-PROTEIN COUPLED RECEPTOR MTH-RELATED"/>
    <property type="match status" value="1"/>
</dbReference>
<comment type="caution">
    <text evidence="15">The sequence shown here is derived from an EMBL/GenBank/DDBJ whole genome shotgun (WGS) entry which is preliminary data.</text>
</comment>
<dbReference type="OrthoDB" id="6910827at2759"/>
<evidence type="ECO:0000256" key="5">
    <source>
        <dbReference type="ARBA" id="ARBA00022729"/>
    </source>
</evidence>
<feature type="transmembrane region" description="Helical" evidence="12">
    <location>
        <begin position="266"/>
        <end position="284"/>
    </location>
</feature>
<evidence type="ECO:0000256" key="10">
    <source>
        <dbReference type="ARBA" id="ARBA00023224"/>
    </source>
</evidence>
<accession>A0A8S4RI32</accession>
<keyword evidence="10" id="KW-0807">Transducer</keyword>
<keyword evidence="4 12" id="KW-0812">Transmembrane</keyword>
<dbReference type="Proteomes" id="UP000838756">
    <property type="component" value="Unassembled WGS sequence"/>
</dbReference>
<dbReference type="GO" id="GO:0012505">
    <property type="term" value="C:endomembrane system"/>
    <property type="evidence" value="ECO:0007669"/>
    <property type="project" value="UniProtKB-SubCell"/>
</dbReference>
<reference evidence="15" key="1">
    <citation type="submission" date="2022-03" db="EMBL/GenBank/DDBJ databases">
        <authorList>
            <person name="Lindestad O."/>
        </authorList>
    </citation>
    <scope>NUCLEOTIDE SEQUENCE</scope>
</reference>
<evidence type="ECO:0000256" key="8">
    <source>
        <dbReference type="ARBA" id="ARBA00023136"/>
    </source>
</evidence>
<dbReference type="Gene3D" id="2.170.180.11">
    <property type="entry name" value="Methuselah ectodomain, domain 2"/>
    <property type="match status" value="1"/>
</dbReference>
<dbReference type="EMBL" id="CAKXAJ010025267">
    <property type="protein sequence ID" value="CAH2237403.1"/>
    <property type="molecule type" value="Genomic_DNA"/>
</dbReference>
<comment type="subcellular location">
    <subcellularLocation>
        <location evidence="1">Endomembrane system</location>
        <topology evidence="1">Multi-pass membrane protein</topology>
    </subcellularLocation>
</comment>
<feature type="transmembrane region" description="Helical" evidence="12">
    <location>
        <begin position="232"/>
        <end position="254"/>
    </location>
</feature>
<comment type="similarity">
    <text evidence="2">Belongs to the G-protein coupled receptor Fz/Smo family.</text>
</comment>
<feature type="region of interest" description="Disordered" evidence="11">
    <location>
        <begin position="1"/>
        <end position="23"/>
    </location>
</feature>
<evidence type="ECO:0000256" key="1">
    <source>
        <dbReference type="ARBA" id="ARBA00004127"/>
    </source>
</evidence>
<dbReference type="GO" id="GO:0007166">
    <property type="term" value="P:cell surface receptor signaling pathway"/>
    <property type="evidence" value="ECO:0007669"/>
    <property type="project" value="InterPro"/>
</dbReference>
<dbReference type="InterPro" id="IPR023311">
    <property type="entry name" value="Methusela_ecto_dom_2"/>
</dbReference>
<keyword evidence="6 12" id="KW-1133">Transmembrane helix</keyword>
<dbReference type="SUPFAM" id="SSF56672">
    <property type="entry name" value="DNA/RNA polymerases"/>
    <property type="match status" value="1"/>
</dbReference>
<dbReference type="AlphaFoldDB" id="A0A8S4RI32"/>
<dbReference type="CDD" id="cd01650">
    <property type="entry name" value="RT_nLTR_like"/>
    <property type="match status" value="1"/>
</dbReference>
<dbReference type="SUPFAM" id="SSF63877">
    <property type="entry name" value="Methuselah ectodomain"/>
    <property type="match status" value="1"/>
</dbReference>
<feature type="compositionally biased region" description="Basic and acidic residues" evidence="11">
    <location>
        <begin position="14"/>
        <end position="23"/>
    </location>
</feature>
<feature type="transmembrane region" description="Helical" evidence="12">
    <location>
        <begin position="304"/>
        <end position="326"/>
    </location>
</feature>
<dbReference type="Pfam" id="PF06652">
    <property type="entry name" value="Methuselah_N"/>
    <property type="match status" value="1"/>
</dbReference>
<organism evidence="15 16">
    <name type="scientific">Pararge aegeria aegeria</name>
    <dbReference type="NCBI Taxonomy" id="348720"/>
    <lineage>
        <taxon>Eukaryota</taxon>
        <taxon>Metazoa</taxon>
        <taxon>Ecdysozoa</taxon>
        <taxon>Arthropoda</taxon>
        <taxon>Hexapoda</taxon>
        <taxon>Insecta</taxon>
        <taxon>Pterygota</taxon>
        <taxon>Neoptera</taxon>
        <taxon>Endopterygota</taxon>
        <taxon>Lepidoptera</taxon>
        <taxon>Glossata</taxon>
        <taxon>Ditrysia</taxon>
        <taxon>Papilionoidea</taxon>
        <taxon>Nymphalidae</taxon>
        <taxon>Satyrinae</taxon>
        <taxon>Satyrini</taxon>
        <taxon>Parargina</taxon>
        <taxon>Pararge</taxon>
    </lineage>
</organism>
<feature type="domain" description="G-protein coupled receptors family 2 profile 2" evidence="13">
    <location>
        <begin position="231"/>
        <end position="496"/>
    </location>
</feature>
<dbReference type="InterPro" id="IPR043502">
    <property type="entry name" value="DNA/RNA_pol_sf"/>
</dbReference>
<evidence type="ECO:0000256" key="6">
    <source>
        <dbReference type="ARBA" id="ARBA00022989"/>
    </source>
</evidence>
<dbReference type="PROSITE" id="PS50261">
    <property type="entry name" value="G_PROTEIN_RECEP_F2_4"/>
    <property type="match status" value="1"/>
</dbReference>
<evidence type="ECO:0000256" key="3">
    <source>
        <dbReference type="ARBA" id="ARBA00008979"/>
    </source>
</evidence>
<keyword evidence="7" id="KW-0297">G-protein coupled receptor</keyword>
<dbReference type="Pfam" id="PF00078">
    <property type="entry name" value="RVT_1"/>
    <property type="match status" value="1"/>
</dbReference>
<feature type="transmembrane region" description="Helical" evidence="12">
    <location>
        <begin position="347"/>
        <end position="373"/>
    </location>
</feature>
<feature type="domain" description="Reverse transcriptase" evidence="14">
    <location>
        <begin position="621"/>
        <end position="871"/>
    </location>
</feature>
<protein>
    <submittedName>
        <fullName evidence="15">Jg11259 protein</fullName>
    </submittedName>
</protein>
<gene>
    <name evidence="15" type="primary">jg11259</name>
    <name evidence="15" type="ORF">PAEG_LOCUS14692</name>
</gene>
<dbReference type="InterPro" id="IPR000477">
    <property type="entry name" value="RT_dom"/>
</dbReference>
<dbReference type="InterPro" id="IPR017981">
    <property type="entry name" value="GPCR_2-like_7TM"/>
</dbReference>
<feature type="transmembrane region" description="Helical" evidence="12">
    <location>
        <begin position="473"/>
        <end position="495"/>
    </location>
</feature>
<evidence type="ECO:0000259" key="13">
    <source>
        <dbReference type="PROSITE" id="PS50261"/>
    </source>
</evidence>
<sequence>MQAFSTMFPSPLKETGHLPKKNERSMLGLRVKDRVNNKKIRKKTKLVDVTKRIRIFKWNWAGHVCRLQPERWTKKVTEWVPRNETRKRGKINGLPDVCGEGLKCVSKCCPETHYLKDDNCTIEANETVDIMDFSNITVYNDNLESTGLKFNDIFTVVQSPTLHRDQLLEEGMQFYLLENGKLHIKFSIDNVQIESIYLDNEYFCVDYEKKMEGWKITLRMDPKIEEDSYAKYYLNIAAFSISCIFLVLVLIVYSMFDSLRNIYGKMVISLAASCLGKDVMYLKLLYSVIINEVLEENVCVGLNLVFYFFLLASFFWMNVFSFDIFKQFRSKQLRSFREERHEHRLKFILYSIYAWGTPLLMAIVVLCIELGYIAVPSTFIKPNIIFNLCFFGNKEMMYYIYIPTMILTCTNWIFFSLTVYSIWQTKKRSERMNIKSTPNNIKVRLLIFLRLSLLMGIDWVLEFINVNIPPSPFSYIVELYHIFIGVGIFIISVLNKRVYKLIKQRFGNGRKYFKKGAKPIVESQTMVSTISEDPSTEIPLNLAFDILKSSNENEDSLPANLNLAKTPRDSFYMQPTDEAEIESLILQLDNKKAPGIDNIDNELVKQIKKEILKPLADIFNLSISTGTFPEIWKTALICPIHKSGPKDTPENYRPISLLGVIPKLLEKVVNKRLVMYLESRNIISEHQFGFRRNKSAEDATLLLSTSVASLLDNNKHCIGVFLDLARAFDTVSIKLLIKKLEQSGIRGIPLQWFTTYLNDRKQCLKINNCSSQPQITNFGVPQGSILGPTLFILYINDIHELLLENATIICYADDTSLFFHGSTWEETYNFAQLFGISKVKDWLQSNHKTASSAPKNNKHKNSLFQKLKPILQLRTD</sequence>
<comment type="similarity">
    <text evidence="3">Belongs to the G-protein coupled receptor 2 family. Mth subfamily.</text>
</comment>
<dbReference type="PROSITE" id="PS50878">
    <property type="entry name" value="RT_POL"/>
    <property type="match status" value="1"/>
</dbReference>
<dbReference type="Gene3D" id="1.20.1070.10">
    <property type="entry name" value="Rhodopsin 7-helix transmembrane proteins"/>
    <property type="match status" value="1"/>
</dbReference>